<organism evidence="1 2">
    <name type="scientific">Candidatus Brocadia carolinensis</name>
    <dbReference type="NCBI Taxonomy" id="1004156"/>
    <lineage>
        <taxon>Bacteria</taxon>
        <taxon>Pseudomonadati</taxon>
        <taxon>Planctomycetota</taxon>
        <taxon>Candidatus Brocadiia</taxon>
        <taxon>Candidatus Brocadiales</taxon>
        <taxon>Candidatus Brocadiaceae</taxon>
        <taxon>Candidatus Brocadia</taxon>
    </lineage>
</organism>
<name>A0A1V4ANZ1_9BACT</name>
<protein>
    <submittedName>
        <fullName evidence="1">Uncharacterized protein</fullName>
    </submittedName>
</protein>
<sequence length="73" mass="8645">MTELINKLEIKKIYYFTQKMQQATQKIDIFCSAIMLQAWRRMNYVFNKKEIHSTLKKTAGQLSALRTVLPCVF</sequence>
<dbReference type="Proteomes" id="UP000189681">
    <property type="component" value="Unassembled WGS sequence"/>
</dbReference>
<dbReference type="EMBL" id="AYTS01000209">
    <property type="protein sequence ID" value="OOP54821.1"/>
    <property type="molecule type" value="Genomic_DNA"/>
</dbReference>
<proteinExistence type="predicted"/>
<evidence type="ECO:0000313" key="2">
    <source>
        <dbReference type="Proteomes" id="UP000189681"/>
    </source>
</evidence>
<gene>
    <name evidence="1" type="ORF">AYP45_18325</name>
</gene>
<dbReference type="AlphaFoldDB" id="A0A1V4ANZ1"/>
<evidence type="ECO:0000313" key="1">
    <source>
        <dbReference type="EMBL" id="OOP54821.1"/>
    </source>
</evidence>
<comment type="caution">
    <text evidence="1">The sequence shown here is derived from an EMBL/GenBank/DDBJ whole genome shotgun (WGS) entry which is preliminary data.</text>
</comment>
<dbReference type="STRING" id="1004156.AYP45_18325"/>
<reference evidence="1 2" key="1">
    <citation type="journal article" date="2017" name="Water Res.">
        <title>Discovery and metagenomic analysis of an anammox bacterial enrichment related to Candidatus "Brocadia caroliniensis" in a full-scale glycerol-fed nitritation-denitritation separate centrate treatment process.</title>
        <authorList>
            <person name="Park H."/>
            <person name="Brotto A.C."/>
            <person name="van Loosdrecht M.C."/>
            <person name="Chandran K."/>
        </authorList>
    </citation>
    <scope>NUCLEOTIDE SEQUENCE [LARGE SCALE GENOMIC DNA]</scope>
    <source>
        <strain evidence="1">26THWARD</strain>
    </source>
</reference>
<accession>A0A1V4ANZ1</accession>